<dbReference type="AlphaFoldDB" id="A0A367YWZ7"/>
<comment type="caution">
    <text evidence="2">The sequence shown here is derived from an EMBL/GenBank/DDBJ whole genome shotgun (WGS) entry which is preliminary data.</text>
</comment>
<feature type="chain" id="PRO_5038709825" description="DUF4232 domain-containing protein" evidence="1">
    <location>
        <begin position="25"/>
        <end position="143"/>
    </location>
</feature>
<feature type="signal peptide" evidence="1">
    <location>
        <begin position="1"/>
        <end position="24"/>
    </location>
</feature>
<sequence>MERVVHLLRRLSRLLLLLTIPVLAVCACTPAAPTVIGDPYTPPRHDPPVSVDGTPEVGWVEVGHRFYVTTWGSSSCPMAPTALVTEGRSLHVAMTGTGGPDCTADLTGTSYALDVPPGLRGTESLTVVLEMGRAGRFELALEA</sequence>
<keyword evidence="1" id="KW-0732">Signal</keyword>
<dbReference type="RefSeq" id="WP_114125966.1">
    <property type="nucleotide sequence ID" value="NZ_QOUI01000003.1"/>
</dbReference>
<evidence type="ECO:0000256" key="1">
    <source>
        <dbReference type="SAM" id="SignalP"/>
    </source>
</evidence>
<keyword evidence="3" id="KW-1185">Reference proteome</keyword>
<evidence type="ECO:0000313" key="3">
    <source>
        <dbReference type="Proteomes" id="UP000252770"/>
    </source>
</evidence>
<gene>
    <name evidence="2" type="ORF">DT076_07205</name>
</gene>
<reference evidence="2 3" key="1">
    <citation type="submission" date="2018-07" db="EMBL/GenBank/DDBJ databases">
        <title>Desertimonas flava gen. nov. sp. nov.</title>
        <authorList>
            <person name="Liu S."/>
        </authorList>
    </citation>
    <scope>NUCLEOTIDE SEQUENCE [LARGE SCALE GENOMIC DNA]</scope>
    <source>
        <strain evidence="2 3">16Sb5-5</strain>
    </source>
</reference>
<dbReference type="EMBL" id="QOUI01000003">
    <property type="protein sequence ID" value="RCK70423.1"/>
    <property type="molecule type" value="Genomic_DNA"/>
</dbReference>
<protein>
    <recommendedName>
        <fullName evidence="4">DUF4232 domain-containing protein</fullName>
    </recommendedName>
</protein>
<name>A0A367YWZ7_9ACTN</name>
<proteinExistence type="predicted"/>
<evidence type="ECO:0000313" key="2">
    <source>
        <dbReference type="EMBL" id="RCK70423.1"/>
    </source>
</evidence>
<organism evidence="2 3">
    <name type="scientific">Desertihabitans brevis</name>
    <dbReference type="NCBI Taxonomy" id="2268447"/>
    <lineage>
        <taxon>Bacteria</taxon>
        <taxon>Bacillati</taxon>
        <taxon>Actinomycetota</taxon>
        <taxon>Actinomycetes</taxon>
        <taxon>Propionibacteriales</taxon>
        <taxon>Propionibacteriaceae</taxon>
        <taxon>Desertihabitans</taxon>
    </lineage>
</organism>
<accession>A0A367YWZ7</accession>
<dbReference type="PROSITE" id="PS51257">
    <property type="entry name" value="PROKAR_LIPOPROTEIN"/>
    <property type="match status" value="1"/>
</dbReference>
<dbReference type="Proteomes" id="UP000252770">
    <property type="component" value="Unassembled WGS sequence"/>
</dbReference>
<evidence type="ECO:0008006" key="4">
    <source>
        <dbReference type="Google" id="ProtNLM"/>
    </source>
</evidence>